<dbReference type="SUPFAM" id="SSF54695">
    <property type="entry name" value="POZ domain"/>
    <property type="match status" value="4"/>
</dbReference>
<dbReference type="SMART" id="SM00225">
    <property type="entry name" value="BTB"/>
    <property type="match status" value="3"/>
</dbReference>
<dbReference type="AlphaFoldDB" id="A0A8J2H1F9"/>
<organism evidence="2 3">
    <name type="scientific">Cotesia congregata</name>
    <name type="common">Parasitoid wasp</name>
    <name type="synonym">Apanteles congregatus</name>
    <dbReference type="NCBI Taxonomy" id="51543"/>
    <lineage>
        <taxon>Eukaryota</taxon>
        <taxon>Metazoa</taxon>
        <taxon>Ecdysozoa</taxon>
        <taxon>Arthropoda</taxon>
        <taxon>Hexapoda</taxon>
        <taxon>Insecta</taxon>
        <taxon>Pterygota</taxon>
        <taxon>Neoptera</taxon>
        <taxon>Endopterygota</taxon>
        <taxon>Hymenoptera</taxon>
        <taxon>Apocrita</taxon>
        <taxon>Ichneumonoidea</taxon>
        <taxon>Braconidae</taxon>
        <taxon>Microgastrinae</taxon>
        <taxon>Cotesia</taxon>
    </lineage>
</organism>
<comment type="caution">
    <text evidence="2">The sequence shown here is derived from an EMBL/GenBank/DDBJ whole genome shotgun (WGS) entry which is preliminary data.</text>
</comment>
<feature type="domain" description="BTB" evidence="1">
    <location>
        <begin position="375"/>
        <end position="442"/>
    </location>
</feature>
<evidence type="ECO:0000259" key="1">
    <source>
        <dbReference type="PROSITE" id="PS50097"/>
    </source>
</evidence>
<feature type="domain" description="BTB" evidence="1">
    <location>
        <begin position="1058"/>
        <end position="1125"/>
    </location>
</feature>
<dbReference type="InterPro" id="IPR011333">
    <property type="entry name" value="SKP1/BTB/POZ_sf"/>
</dbReference>
<reference evidence="2" key="1">
    <citation type="submission" date="2021-04" db="EMBL/GenBank/DDBJ databases">
        <authorList>
            <person name="Chebbi M.A.C M."/>
        </authorList>
    </citation>
    <scope>NUCLEOTIDE SEQUENCE</scope>
</reference>
<dbReference type="PROSITE" id="PS50097">
    <property type="entry name" value="BTB"/>
    <property type="match status" value="4"/>
</dbReference>
<keyword evidence="3" id="KW-1185">Reference proteome</keyword>
<evidence type="ECO:0000313" key="3">
    <source>
        <dbReference type="Proteomes" id="UP000786811"/>
    </source>
</evidence>
<sequence length="1244" mass="141558">FKMSTENKDGKNVLFQFKHLFTNITTRKSINSPEFDSPKIPGVKFSISADIIYHSNMTVKVIKNDIRKAVSIIKIEVGGLNSTKRVVVDWKDILYFKDLNIPFDFYGCSKYKDFPNFCSQPKRSHVYTVPIICTIIWNGFVEDLYYPNVSTILKILHNNEEFSDIVIKVKKTEFIAHTNIIAAQSPVFYKMLTSDMKESKKNTPGRPDSGPTFDVDTVFISSDPKNLFKFKHALFNLTEKSGLQKSIEFATPKIPGIKFKIHTQINVDTKTMDVTIKKDNPRKFVSIITLKIGGTTRTDRFFDWKKNVFFKNIPLPITSDACPKNHNFVCVPSPDGHKYTVTITCTIIWNGFVEDLYYPDVSTVLEILHNDEECSPIVIKVQETEFIAHKNIIAAHSPVFYKMLTSDMEESNENSMTFPDTEPDVIGELLLFFYKGKMDKAEKDADLALKLFEFAHKYEIERVISTCEYILITKLTKENVSKIHDKGQLYKSVILRQHAITFIEMNATEMRDDAALEMPPNLSCTMPTFTSEILPQSTPFSNATLPFVYNSYSTVGQKYFVPIRRNLGPPPGFPDLRVVFGVNSGCPASEPKNVYKFDHSFLNLTEKSGLQKSPEFATPKIPGIKFKINTQINIDTKTIDVTIKKDDQRKSVSIITLEIGGSTRTDRFCDWTKKVFFNNIPLPITSDSCPKHNNFVCVPSADGHKYTVIVDCSIVWNGFVEDLYYPDVSTILKILHNNEEFNDLVIKVEKTEFKAHKNIIAAQSPVFYKMLTSDMEESKENSITFPDTEPDVIEELLLFFYKGKMDKAEKDAELAIKLFEFAHMYEIKRVISTCEYILITKLTKGNVFKIHDKSQLHKSVILQQHAITFIEMNATEMRDDAALEMPPNLSCTMPTITSEILPQSPPLAPPGFPDPRAVFGVNSGCPASEPKNGYKFNHSFLNLTKKSGLQKSPEFATTKIPGIKFKINTRIYIDTKTIDVTIKKDDQRKSVSIITLEIGISSDACPKNHNFACVPSADGHKYTVIVDCSIVWNGFVEDLYYPDVSTILKILHNNEEFNDIVIKVEKTEFKAHKNIIAAQSPVFYKMLTSDMKESNGNSITFPDTEPDVIEELLLFFYKGKMNKAEKDAELALKLFEFAHVNEIERVKSTCEYILITKLTKENVSKIHDNGQFYKSVILQQHAITFIEMNATEMRDDAALEMPPNLRSTMPTFTSEILQQNPPLGNATLPFGYYDLYSTFGEKYL</sequence>
<name>A0A8J2H1F9_COTCN</name>
<gene>
    <name evidence="2" type="ORF">HICCMSTLAB_LOCUS496</name>
</gene>
<evidence type="ECO:0000313" key="2">
    <source>
        <dbReference type="EMBL" id="CAG5073559.1"/>
    </source>
</evidence>
<proteinExistence type="predicted"/>
<protein>
    <submittedName>
        <fullName evidence="2">Similar to spop: Speckle-type POZ protein (Xenopus tropicalis)</fullName>
    </submittedName>
</protein>
<feature type="non-terminal residue" evidence="2">
    <location>
        <position position="1244"/>
    </location>
</feature>
<dbReference type="Proteomes" id="UP000786811">
    <property type="component" value="Unassembled WGS sequence"/>
</dbReference>
<accession>A0A8J2H1F9</accession>
<dbReference type="CDD" id="cd18186">
    <property type="entry name" value="BTB_POZ_ZBTB_KLHL-like"/>
    <property type="match status" value="2"/>
</dbReference>
<feature type="domain" description="BTB" evidence="1">
    <location>
        <begin position="742"/>
        <end position="809"/>
    </location>
</feature>
<dbReference type="OrthoDB" id="6418787at2759"/>
<feature type="domain" description="BTB" evidence="1">
    <location>
        <begin position="163"/>
        <end position="199"/>
    </location>
</feature>
<dbReference type="InterPro" id="IPR000210">
    <property type="entry name" value="BTB/POZ_dom"/>
</dbReference>
<dbReference type="PANTHER" id="PTHR24413">
    <property type="entry name" value="SPECKLE-TYPE POZ PROTEIN"/>
    <property type="match status" value="1"/>
</dbReference>
<dbReference type="EMBL" id="CAJNRD030001114">
    <property type="protein sequence ID" value="CAG5073559.1"/>
    <property type="molecule type" value="Genomic_DNA"/>
</dbReference>
<dbReference type="Pfam" id="PF00651">
    <property type="entry name" value="BTB"/>
    <property type="match status" value="4"/>
</dbReference>
<dbReference type="Gene3D" id="3.30.710.10">
    <property type="entry name" value="Potassium Channel Kv1.1, Chain A"/>
    <property type="match status" value="4"/>
</dbReference>